<feature type="domain" description="Restriction system protein Mrr-like N-terminal" evidence="2">
    <location>
        <begin position="1"/>
        <end position="82"/>
    </location>
</feature>
<sequence length="292" mass="32834">MLPMLHGLADGEVHQLRDFYDRLADQFNLTDEERSEVLPSGQQRVVVNRIAWARTYLKKAGLLESVKRGHIRITDAGSRLLATNPESIDQKLLEQYESFREFAHAKPNDSISQEDGELGTPEEIIEAAYKKHRHEIQGELLDTLKNTDPFFFEKVVITLLREMGYGGATGRGLTTPRSSDGGIDGIIYEDKLGLDKVVVQAKRWEGTVGRQVIQAFVGSMDYHRSRKGVVLTTGCYSKEAIEYIDRIEGKTVVLVDGNQLTALMIDHGVGVTRSKRYELSDISQDFFNEDDG</sequence>
<reference evidence="3 4" key="1">
    <citation type="submission" date="2019-02" db="EMBL/GenBank/DDBJ databases">
        <title>Deep-cultivation of Planctomycetes and their phenomic and genomic characterization uncovers novel biology.</title>
        <authorList>
            <person name="Wiegand S."/>
            <person name="Jogler M."/>
            <person name="Boedeker C."/>
            <person name="Pinto D."/>
            <person name="Vollmers J."/>
            <person name="Rivas-Marin E."/>
            <person name="Kohn T."/>
            <person name="Peeters S.H."/>
            <person name="Heuer A."/>
            <person name="Rast P."/>
            <person name="Oberbeckmann S."/>
            <person name="Bunk B."/>
            <person name="Jeske O."/>
            <person name="Meyerdierks A."/>
            <person name="Storesund J.E."/>
            <person name="Kallscheuer N."/>
            <person name="Luecker S."/>
            <person name="Lage O.M."/>
            <person name="Pohl T."/>
            <person name="Merkel B.J."/>
            <person name="Hornburger P."/>
            <person name="Mueller R.-W."/>
            <person name="Bruemmer F."/>
            <person name="Labrenz M."/>
            <person name="Spormann A.M."/>
            <person name="Op den Camp H."/>
            <person name="Overmann J."/>
            <person name="Amann R."/>
            <person name="Jetten M.S.M."/>
            <person name="Mascher T."/>
            <person name="Medema M.H."/>
            <person name="Devos D.P."/>
            <person name="Kaster A.-K."/>
            <person name="Ovreas L."/>
            <person name="Rohde M."/>
            <person name="Galperin M.Y."/>
            <person name="Jogler C."/>
        </authorList>
    </citation>
    <scope>NUCLEOTIDE SEQUENCE [LARGE SCALE GENOMIC DNA]</scope>
    <source>
        <strain evidence="3 4">Pan181</strain>
    </source>
</reference>
<dbReference type="Proteomes" id="UP000315750">
    <property type="component" value="Chromosome"/>
</dbReference>
<dbReference type="GO" id="GO:0009307">
    <property type="term" value="P:DNA restriction-modification system"/>
    <property type="evidence" value="ECO:0007669"/>
    <property type="project" value="InterPro"/>
</dbReference>
<dbReference type="GO" id="GO:0015666">
    <property type="term" value="F:restriction endodeoxyribonuclease activity"/>
    <property type="evidence" value="ECO:0007669"/>
    <property type="project" value="TreeGrafter"/>
</dbReference>
<dbReference type="Pfam" id="PF14338">
    <property type="entry name" value="Mrr_N"/>
    <property type="match status" value="1"/>
</dbReference>
<dbReference type="Pfam" id="PF04471">
    <property type="entry name" value="Mrr_cat"/>
    <property type="match status" value="1"/>
</dbReference>
<evidence type="ECO:0000313" key="3">
    <source>
        <dbReference type="EMBL" id="QDU54948.1"/>
    </source>
</evidence>
<dbReference type="SUPFAM" id="SSF52980">
    <property type="entry name" value="Restriction endonuclease-like"/>
    <property type="match status" value="1"/>
</dbReference>
<feature type="domain" description="Restriction endonuclease type IV Mrr" evidence="1">
    <location>
        <begin position="145"/>
        <end position="264"/>
    </location>
</feature>
<dbReference type="GO" id="GO:0003677">
    <property type="term" value="F:DNA binding"/>
    <property type="evidence" value="ECO:0007669"/>
    <property type="project" value="InterPro"/>
</dbReference>
<name>A0A518AJN3_9BACT</name>
<protein>
    <submittedName>
        <fullName evidence="3">Mrr restriction system protein</fullName>
    </submittedName>
</protein>
<keyword evidence="4" id="KW-1185">Reference proteome</keyword>
<dbReference type="AlphaFoldDB" id="A0A518AJN3"/>
<dbReference type="Gene3D" id="3.40.1350.10">
    <property type="match status" value="1"/>
</dbReference>
<organism evidence="3 4">
    <name type="scientific">Aeoliella mucimassa</name>
    <dbReference type="NCBI Taxonomy" id="2527972"/>
    <lineage>
        <taxon>Bacteria</taxon>
        <taxon>Pseudomonadati</taxon>
        <taxon>Planctomycetota</taxon>
        <taxon>Planctomycetia</taxon>
        <taxon>Pirellulales</taxon>
        <taxon>Lacipirellulaceae</taxon>
        <taxon>Aeoliella</taxon>
    </lineage>
</organism>
<dbReference type="InterPro" id="IPR052906">
    <property type="entry name" value="Type_IV_Methyl-Rstrct_Enzyme"/>
</dbReference>
<dbReference type="EMBL" id="CP036278">
    <property type="protein sequence ID" value="QDU54948.1"/>
    <property type="molecule type" value="Genomic_DNA"/>
</dbReference>
<accession>A0A518AJN3</accession>
<evidence type="ECO:0000259" key="2">
    <source>
        <dbReference type="Pfam" id="PF14338"/>
    </source>
</evidence>
<gene>
    <name evidence="3" type="primary">mrr</name>
    <name evidence="3" type="ORF">Pan181_11330</name>
</gene>
<dbReference type="InterPro" id="IPR007560">
    <property type="entry name" value="Restrct_endonuc_IV_Mrr"/>
</dbReference>
<evidence type="ECO:0000259" key="1">
    <source>
        <dbReference type="Pfam" id="PF04471"/>
    </source>
</evidence>
<dbReference type="InterPro" id="IPR011335">
    <property type="entry name" value="Restrct_endonuc-II-like"/>
</dbReference>
<dbReference type="PANTHER" id="PTHR30015:SF7">
    <property type="entry name" value="TYPE IV METHYL-DIRECTED RESTRICTION ENZYME ECOKMRR"/>
    <property type="match status" value="1"/>
</dbReference>
<dbReference type="RefSeq" id="WP_197528934.1">
    <property type="nucleotide sequence ID" value="NZ_CP036278.1"/>
</dbReference>
<dbReference type="PANTHER" id="PTHR30015">
    <property type="entry name" value="MRR RESTRICTION SYSTEM PROTEIN"/>
    <property type="match status" value="1"/>
</dbReference>
<dbReference type="REBASE" id="356421">
    <property type="entry name" value="PbaPan181MrrP"/>
</dbReference>
<proteinExistence type="predicted"/>
<dbReference type="InterPro" id="IPR011856">
    <property type="entry name" value="tRNA_endonuc-like_dom_sf"/>
</dbReference>
<dbReference type="KEGG" id="amuc:Pan181_11330"/>
<evidence type="ECO:0000313" key="4">
    <source>
        <dbReference type="Proteomes" id="UP000315750"/>
    </source>
</evidence>
<dbReference type="InterPro" id="IPR025745">
    <property type="entry name" value="Mrr-like_N_dom"/>
</dbReference>